<protein>
    <submittedName>
        <fullName evidence="7">Uncharacterized protein</fullName>
    </submittedName>
</protein>
<dbReference type="Proteomes" id="UP000053831">
    <property type="component" value="Unassembled WGS sequence"/>
</dbReference>
<dbReference type="EMBL" id="LGSR01000020">
    <property type="protein sequence ID" value="KOS19184.1"/>
    <property type="molecule type" value="Genomic_DNA"/>
</dbReference>
<dbReference type="STRING" id="150374.A0A0M8N2E4"/>
<keyword evidence="3" id="KW-0805">Transcription regulation</keyword>
<proteinExistence type="predicted"/>
<evidence type="ECO:0000256" key="2">
    <source>
        <dbReference type="ARBA" id="ARBA00022833"/>
    </source>
</evidence>
<keyword evidence="1" id="KW-0479">Metal-binding</keyword>
<keyword evidence="2" id="KW-0862">Zinc</keyword>
<evidence type="ECO:0000313" key="8">
    <source>
        <dbReference type="Proteomes" id="UP000053831"/>
    </source>
</evidence>
<evidence type="ECO:0000256" key="5">
    <source>
        <dbReference type="ARBA" id="ARBA00023163"/>
    </source>
</evidence>
<keyword evidence="8" id="KW-1185">Reference proteome</keyword>
<dbReference type="PANTHER" id="PTHR36206">
    <property type="entry name" value="ASPERCRYPTIN BIOSYNTHESIS CLUSTER-SPECIFIC TRANSCRIPTION REGULATOR ATNN-RELATED"/>
    <property type="match status" value="1"/>
</dbReference>
<dbReference type="PANTHER" id="PTHR36206:SF4">
    <property type="entry name" value="HYPOTHETICAL CONSERVED PROTEIN (EUROFUNG)-RELATED"/>
    <property type="match status" value="1"/>
</dbReference>
<evidence type="ECO:0000256" key="1">
    <source>
        <dbReference type="ARBA" id="ARBA00022723"/>
    </source>
</evidence>
<reference evidence="7 8" key="1">
    <citation type="submission" date="2015-07" db="EMBL/GenBank/DDBJ databases">
        <title>The genome of the fungus Escovopsis weberi, a specialized disease agent of ant agriculture.</title>
        <authorList>
            <person name="de Man T.J."/>
            <person name="Stajich J.E."/>
            <person name="Kubicek C.P."/>
            <person name="Chenthamara K."/>
            <person name="Atanasova L."/>
            <person name="Druzhinina I.S."/>
            <person name="Birnbaum S."/>
            <person name="Barribeau S.M."/>
            <person name="Teiling C."/>
            <person name="Suen G."/>
            <person name="Currie C."/>
            <person name="Gerardo N.M."/>
        </authorList>
    </citation>
    <scope>NUCLEOTIDE SEQUENCE [LARGE SCALE GENOMIC DNA]</scope>
</reference>
<evidence type="ECO:0000256" key="3">
    <source>
        <dbReference type="ARBA" id="ARBA00023015"/>
    </source>
</evidence>
<evidence type="ECO:0000256" key="6">
    <source>
        <dbReference type="ARBA" id="ARBA00023242"/>
    </source>
</evidence>
<organism evidence="7 8">
    <name type="scientific">Escovopsis weberi</name>
    <dbReference type="NCBI Taxonomy" id="150374"/>
    <lineage>
        <taxon>Eukaryota</taxon>
        <taxon>Fungi</taxon>
        <taxon>Dikarya</taxon>
        <taxon>Ascomycota</taxon>
        <taxon>Pezizomycotina</taxon>
        <taxon>Sordariomycetes</taxon>
        <taxon>Hypocreomycetidae</taxon>
        <taxon>Hypocreales</taxon>
        <taxon>Hypocreaceae</taxon>
        <taxon>Escovopsis</taxon>
    </lineage>
</organism>
<keyword evidence="5" id="KW-0804">Transcription</keyword>
<keyword evidence="4" id="KW-0238">DNA-binding</keyword>
<dbReference type="GO" id="GO:0046872">
    <property type="term" value="F:metal ion binding"/>
    <property type="evidence" value="ECO:0007669"/>
    <property type="project" value="UniProtKB-KW"/>
</dbReference>
<name>A0A0M8N2E4_ESCWE</name>
<evidence type="ECO:0000313" key="7">
    <source>
        <dbReference type="EMBL" id="KOS19184.1"/>
    </source>
</evidence>
<gene>
    <name evidence="7" type="ORF">ESCO_000486</name>
</gene>
<sequence>MYQPSHALAIQHTEGLYFELFRVQTASELSGYFNSSFWTQRVLQECHFQPAIRHAVIALGALYKTLEQSCEPDYIPMPGEMSRLDSVMCHWQVAIRQYSEACHNILCLGDGAFGNNKTRLMASVLLTCFDSFIGDHKQAIRQIQNGLGLLDRIQANQAASPSSSTPQQNVEEDLLVIFTRLAIQAKSYDMAFHFPHPYIIRLGPEGRRDPSTPVSMRHSPSPGPSYIPQYFQSLRDARLSSDKLCETLLRCIEHLSFAKAEPTYTLPTAWLQYVGTFQSQLDAWSRAFQHILVSRTVPGVSPMEKRGIAALKMFQINTNILFSMMFFDREEQFDDYLPQFREIVALGREIIGDDEKRATAVRARPTPYSNHQQHDLAESTTGRYSAHHVRPSFSADLGIVPPLFVVATKCRDATTRRHAIHLLRSSARREGMWDSEMSAKIGEWIMQLEERDEGVLGLDEVGWIGPPRQIPEHRRVMIQSVDFDLKERFAEMRVGTRSIHQGSEDLRKRVTRITW</sequence>
<dbReference type="InterPro" id="IPR052360">
    <property type="entry name" value="Transcr_Regulatory_Proteins"/>
</dbReference>
<evidence type="ECO:0000256" key="4">
    <source>
        <dbReference type="ARBA" id="ARBA00023125"/>
    </source>
</evidence>
<dbReference type="GO" id="GO:0003677">
    <property type="term" value="F:DNA binding"/>
    <property type="evidence" value="ECO:0007669"/>
    <property type="project" value="UniProtKB-KW"/>
</dbReference>
<dbReference type="OrthoDB" id="39175at2759"/>
<accession>A0A0M8N2E4</accession>
<comment type="caution">
    <text evidence="7">The sequence shown here is derived from an EMBL/GenBank/DDBJ whole genome shotgun (WGS) entry which is preliminary data.</text>
</comment>
<keyword evidence="6" id="KW-0539">Nucleus</keyword>
<dbReference type="AlphaFoldDB" id="A0A0M8N2E4"/>